<sequence length="359" mass="39756">MKHILRNGVLMLFMFLCPVLSMAQVCPNDFEGRYNLAWNEGKGILSIEKQKGVRNVTYFNGNYTTEDKKTYTVKGKVNLSRPNEITFTIGFPQSQEFRGYLMSKPIDAITGNTLAKNPAGFFAARIATIPTPAKTSSNGGSPITSIEIIKAIGRASSSGKLMLLWEYGSGERPISLSIDICSEGKSIILGGNPLTISGSMTSAEINVDQVFYIPHEIVCFLHYPSGIVPEDKIFVANCRIGEKTVCLPAKQPAPIIKIDIPKITGSETVSFTKMIMSWEYGEGEKPVSLAIDIQRDGGTILPMGELITVKGTETQKEISIWRLLDIPHDIIFYAHYLYGTIPREKIYTFRQRIVGKSKQ</sequence>
<evidence type="ECO:0000313" key="2">
    <source>
        <dbReference type="EMBL" id="OIP36320.1"/>
    </source>
</evidence>
<dbReference type="EMBL" id="MNYI01000244">
    <property type="protein sequence ID" value="OIP36320.1"/>
    <property type="molecule type" value="Genomic_DNA"/>
</dbReference>
<dbReference type="STRING" id="1817895.AUJ95_09485"/>
<evidence type="ECO:0000256" key="1">
    <source>
        <dbReference type="SAM" id="SignalP"/>
    </source>
</evidence>
<protein>
    <submittedName>
        <fullName evidence="2">Uncharacterized protein</fullName>
    </submittedName>
</protein>
<name>A0A1J5E0W6_9BACT</name>
<feature type="signal peptide" evidence="1">
    <location>
        <begin position="1"/>
        <end position="23"/>
    </location>
</feature>
<comment type="caution">
    <text evidence="2">The sequence shown here is derived from an EMBL/GenBank/DDBJ whole genome shotgun (WGS) entry which is preliminary data.</text>
</comment>
<gene>
    <name evidence="2" type="ORF">AUJ95_09485</name>
</gene>
<proteinExistence type="predicted"/>
<accession>A0A1J5E0W6</accession>
<dbReference type="AlphaFoldDB" id="A0A1J5E0W6"/>
<evidence type="ECO:0000313" key="3">
    <source>
        <dbReference type="Proteomes" id="UP000183085"/>
    </source>
</evidence>
<keyword evidence="1" id="KW-0732">Signal</keyword>
<reference evidence="2 3" key="1">
    <citation type="journal article" date="2016" name="Environ. Microbiol.">
        <title>Genomic resolution of a cold subsurface aquifer community provides metabolic insights for novel microbes adapted to high CO concentrations.</title>
        <authorList>
            <person name="Probst A.J."/>
            <person name="Castelle C.J."/>
            <person name="Singh A."/>
            <person name="Brown C.T."/>
            <person name="Anantharaman K."/>
            <person name="Sharon I."/>
            <person name="Hug L.A."/>
            <person name="Burstein D."/>
            <person name="Emerson J.B."/>
            <person name="Thomas B.C."/>
            <person name="Banfield J.F."/>
        </authorList>
    </citation>
    <scope>NUCLEOTIDE SEQUENCE [LARGE SCALE GENOMIC DNA]</scope>
    <source>
        <strain evidence="2">CG2_30_40_21</strain>
    </source>
</reference>
<organism evidence="2 3">
    <name type="scientific">Candidatus Desantisbacteria bacterium CG2_30_40_21</name>
    <dbReference type="NCBI Taxonomy" id="1817895"/>
    <lineage>
        <taxon>Bacteria</taxon>
        <taxon>Candidatus Desantisiibacteriota</taxon>
    </lineage>
</organism>
<dbReference type="Proteomes" id="UP000183085">
    <property type="component" value="Unassembled WGS sequence"/>
</dbReference>
<feature type="chain" id="PRO_5012995421" evidence="1">
    <location>
        <begin position="24"/>
        <end position="359"/>
    </location>
</feature>